<accession>R7WGS2</accession>
<reference evidence="1 2" key="1">
    <citation type="journal article" date="2013" name="Genome Announc.">
        <title>Draft Genome Sequence of Rhodococcus rhodnii Strain LMG5362, a Symbiont of Rhodnius prolixus (Hemiptera, Reduviidae, Triatominae), the Principle Vector of Trypanosoma cruzi.</title>
        <authorList>
            <person name="Pachebat J.A."/>
            <person name="van Keulen G."/>
            <person name="Whitten M.M."/>
            <person name="Girdwood S."/>
            <person name="Del Sol R."/>
            <person name="Dyson P.J."/>
            <person name="Facey P.D."/>
        </authorList>
    </citation>
    <scope>NUCLEOTIDE SEQUENCE [LARGE SCALE GENOMIC DNA]</scope>
    <source>
        <strain evidence="1 2">LMG 5362</strain>
    </source>
</reference>
<evidence type="ECO:0000313" key="1">
    <source>
        <dbReference type="EMBL" id="EOM74231.1"/>
    </source>
</evidence>
<evidence type="ECO:0008006" key="3">
    <source>
        <dbReference type="Google" id="ProtNLM"/>
    </source>
</evidence>
<protein>
    <recommendedName>
        <fullName evidence="3">Antitoxin Xre/MbcA/ParS-like toxin-binding domain-containing protein</fullName>
    </recommendedName>
</protein>
<dbReference type="EMBL" id="APMY01000133">
    <property type="protein sequence ID" value="EOM74231.1"/>
    <property type="molecule type" value="Genomic_DNA"/>
</dbReference>
<comment type="caution">
    <text evidence="1">The sequence shown here is derived from an EMBL/GenBank/DDBJ whole genome shotgun (WGS) entry which is preliminary data.</text>
</comment>
<sequence>MGFMGTPLKKVVDDQLEASGMAEERLDAEDVRYLQAGVAKVLSNLRARRVWENHIGPVLTHRQMLDVTGWSKQALSQAVQAHRVLRLVAEDGTVGYWSGGLTDTPPHRPIPGLKETLTAWAAADVEGWTVASWLTTEQPELDGRTPRQALIDGDDNDVVALAHRAAQRLVS</sequence>
<name>R7WGS2_9NOCA</name>
<organism evidence="1 2">
    <name type="scientific">Rhodococcus rhodnii LMG 5362</name>
    <dbReference type="NCBI Taxonomy" id="1273125"/>
    <lineage>
        <taxon>Bacteria</taxon>
        <taxon>Bacillati</taxon>
        <taxon>Actinomycetota</taxon>
        <taxon>Actinomycetes</taxon>
        <taxon>Mycobacteriales</taxon>
        <taxon>Nocardiaceae</taxon>
        <taxon>Rhodococcus</taxon>
    </lineage>
</organism>
<evidence type="ECO:0000313" key="2">
    <source>
        <dbReference type="Proteomes" id="UP000013525"/>
    </source>
</evidence>
<gene>
    <name evidence="1" type="ORF">Rrhod_4374</name>
</gene>
<dbReference type="AlphaFoldDB" id="R7WGS2"/>
<dbReference type="PATRIC" id="fig|1273125.3.peg.4149"/>
<proteinExistence type="predicted"/>
<keyword evidence="2" id="KW-1185">Reference proteome</keyword>
<dbReference type="Proteomes" id="UP000013525">
    <property type="component" value="Unassembled WGS sequence"/>
</dbReference>
<dbReference type="eggNOG" id="ENOG50310G3">
    <property type="taxonomic scope" value="Bacteria"/>
</dbReference>